<evidence type="ECO:0000256" key="1">
    <source>
        <dbReference type="ARBA" id="ARBA00023015"/>
    </source>
</evidence>
<gene>
    <name evidence="5" type="ORF">OOJ09_30635</name>
</gene>
<dbReference type="PANTHER" id="PTHR47894:SF1">
    <property type="entry name" value="HTH-TYPE TRANSCRIPTIONAL REGULATOR VQSM"/>
    <property type="match status" value="1"/>
</dbReference>
<dbReference type="InterPro" id="IPR032687">
    <property type="entry name" value="AraC-type_N"/>
</dbReference>
<evidence type="ECO:0000313" key="5">
    <source>
        <dbReference type="EMBL" id="MCZ8548541.1"/>
    </source>
</evidence>
<feature type="domain" description="HTH araC/xylS-type" evidence="4">
    <location>
        <begin position="276"/>
        <end position="373"/>
    </location>
</feature>
<keyword evidence="3" id="KW-0804">Transcription</keyword>
<dbReference type="SMART" id="SM00342">
    <property type="entry name" value="HTH_ARAC"/>
    <property type="match status" value="1"/>
</dbReference>
<keyword evidence="1" id="KW-0805">Transcription regulation</keyword>
<proteinExistence type="predicted"/>
<keyword evidence="2" id="KW-0238">DNA-binding</keyword>
<organism evidence="5 6">
    <name type="scientific">Mesorhizobium qingshengii</name>
    <dbReference type="NCBI Taxonomy" id="1165689"/>
    <lineage>
        <taxon>Bacteria</taxon>
        <taxon>Pseudomonadati</taxon>
        <taxon>Pseudomonadota</taxon>
        <taxon>Alphaproteobacteria</taxon>
        <taxon>Hyphomicrobiales</taxon>
        <taxon>Phyllobacteriaceae</taxon>
        <taxon>Mesorhizobium</taxon>
    </lineage>
</organism>
<sequence>MSELIQPGGAKGTWIGCLEDNYLLNDSSVGYRRQGRTPMANPVFAPYKLFALVQGAKDFGLTATEVLKGTDLREDMLDDGKVHNSVRQYLIACENVIRRCDDLLLPLRVGKSIHLSAYGLYGFALLSSATVRAGFDFAVRYHSLATPMFSIAWHIDAGHFVWTFPDEGRLGYSRPLRRFLLAQQLGQHVTHVHDIAHVEREPIWIDVAFEKPARPGIFEQELGYEVRFGKSSTAIVYDMSILDDRPPMTNPVTHAMLRETCEGLIGAVEYGGGLAGQVARLIMESPAPVTNMEWVADRLAITPRTLRRRLAEQGTTFSAISDQVRSELAKKYLEAGGFSVADIGDLLGFSDTKNFRMFFRRWNNISPKGYRESINRRENAA</sequence>
<dbReference type="PROSITE" id="PS01124">
    <property type="entry name" value="HTH_ARAC_FAMILY_2"/>
    <property type="match status" value="1"/>
</dbReference>
<dbReference type="Proteomes" id="UP001152178">
    <property type="component" value="Unassembled WGS sequence"/>
</dbReference>
<dbReference type="InterPro" id="IPR018060">
    <property type="entry name" value="HTH_AraC"/>
</dbReference>
<reference evidence="5" key="1">
    <citation type="submission" date="2022-11" db="EMBL/GenBank/DDBJ databases">
        <authorList>
            <person name="Coimbra C."/>
        </authorList>
    </citation>
    <scope>NUCLEOTIDE SEQUENCE</scope>
    <source>
        <strain evidence="5">Jales19</strain>
    </source>
</reference>
<dbReference type="Gene3D" id="1.10.10.60">
    <property type="entry name" value="Homeodomain-like"/>
    <property type="match status" value="1"/>
</dbReference>
<dbReference type="Pfam" id="PF12833">
    <property type="entry name" value="HTH_18"/>
    <property type="match status" value="1"/>
</dbReference>
<dbReference type="InterPro" id="IPR009057">
    <property type="entry name" value="Homeodomain-like_sf"/>
</dbReference>
<evidence type="ECO:0000313" key="6">
    <source>
        <dbReference type="Proteomes" id="UP001152178"/>
    </source>
</evidence>
<evidence type="ECO:0000256" key="3">
    <source>
        <dbReference type="ARBA" id="ARBA00023163"/>
    </source>
</evidence>
<accession>A0ABT4R3Y2</accession>
<keyword evidence="6" id="KW-1185">Reference proteome</keyword>
<evidence type="ECO:0000259" key="4">
    <source>
        <dbReference type="PROSITE" id="PS01124"/>
    </source>
</evidence>
<protein>
    <submittedName>
        <fullName evidence="5">AraC family transcriptional regulator</fullName>
    </submittedName>
</protein>
<dbReference type="Pfam" id="PF12625">
    <property type="entry name" value="Arabinose_bd"/>
    <property type="match status" value="1"/>
</dbReference>
<dbReference type="SUPFAM" id="SSF46689">
    <property type="entry name" value="Homeodomain-like"/>
    <property type="match status" value="1"/>
</dbReference>
<evidence type="ECO:0000256" key="2">
    <source>
        <dbReference type="ARBA" id="ARBA00023125"/>
    </source>
</evidence>
<comment type="caution">
    <text evidence="5">The sequence shown here is derived from an EMBL/GenBank/DDBJ whole genome shotgun (WGS) entry which is preliminary data.</text>
</comment>
<dbReference type="EMBL" id="JAPFQA010000030">
    <property type="protein sequence ID" value="MCZ8548541.1"/>
    <property type="molecule type" value="Genomic_DNA"/>
</dbReference>
<dbReference type="RefSeq" id="WP_269908790.1">
    <property type="nucleotide sequence ID" value="NZ_JAPFQA010000030.1"/>
</dbReference>
<dbReference type="PANTHER" id="PTHR47894">
    <property type="entry name" value="HTH-TYPE TRANSCRIPTIONAL REGULATOR GADX"/>
    <property type="match status" value="1"/>
</dbReference>
<name>A0ABT4R3Y2_9HYPH</name>